<evidence type="ECO:0000256" key="3">
    <source>
        <dbReference type="ARBA" id="ARBA00022989"/>
    </source>
</evidence>
<dbReference type="AlphaFoldDB" id="A0AAJ0FJF9"/>
<feature type="transmembrane region" description="Helical" evidence="5">
    <location>
        <begin position="274"/>
        <end position="295"/>
    </location>
</feature>
<feature type="transmembrane region" description="Helical" evidence="5">
    <location>
        <begin position="231"/>
        <end position="254"/>
    </location>
</feature>
<keyword evidence="2 5" id="KW-0812">Transmembrane</keyword>
<keyword evidence="3 5" id="KW-1133">Transmembrane helix</keyword>
<feature type="transmembrane region" description="Helical" evidence="5">
    <location>
        <begin position="197"/>
        <end position="219"/>
    </location>
</feature>
<feature type="transmembrane region" description="Helical" evidence="5">
    <location>
        <begin position="159"/>
        <end position="185"/>
    </location>
</feature>
<evidence type="ECO:0000256" key="4">
    <source>
        <dbReference type="ARBA" id="ARBA00023136"/>
    </source>
</evidence>
<feature type="transmembrane region" description="Helical" evidence="5">
    <location>
        <begin position="78"/>
        <end position="100"/>
    </location>
</feature>
<dbReference type="Proteomes" id="UP001244011">
    <property type="component" value="Unassembled WGS sequence"/>
</dbReference>
<dbReference type="GeneID" id="85307366"/>
<keyword evidence="4 5" id="KW-0472">Membrane</keyword>
<feature type="non-terminal residue" evidence="6">
    <location>
        <position position="355"/>
    </location>
</feature>
<name>A0AAJ0FJF9_9PEZI</name>
<comment type="caution">
    <text evidence="6">The sequence shown here is derived from an EMBL/GenBank/DDBJ whole genome shotgun (WGS) entry which is preliminary data.</text>
</comment>
<dbReference type="RefSeq" id="XP_060279293.1">
    <property type="nucleotide sequence ID" value="XM_060424179.1"/>
</dbReference>
<evidence type="ECO:0000256" key="2">
    <source>
        <dbReference type="ARBA" id="ARBA00022692"/>
    </source>
</evidence>
<dbReference type="InterPro" id="IPR005178">
    <property type="entry name" value="Ostalpha/TMEM184C"/>
</dbReference>
<evidence type="ECO:0000256" key="1">
    <source>
        <dbReference type="ARBA" id="ARBA00004141"/>
    </source>
</evidence>
<keyword evidence="7" id="KW-1185">Reference proteome</keyword>
<dbReference type="Pfam" id="PF03619">
    <property type="entry name" value="Solute_trans_a"/>
    <property type="match status" value="1"/>
</dbReference>
<comment type="subcellular location">
    <subcellularLocation>
        <location evidence="1">Membrane</location>
        <topology evidence="1">Multi-pass membrane protein</topology>
    </subcellularLocation>
</comment>
<dbReference type="GO" id="GO:0016020">
    <property type="term" value="C:membrane"/>
    <property type="evidence" value="ECO:0007669"/>
    <property type="project" value="UniProtKB-SubCell"/>
</dbReference>
<proteinExistence type="predicted"/>
<organism evidence="6 7">
    <name type="scientific">Phialemonium atrogriseum</name>
    <dbReference type="NCBI Taxonomy" id="1093897"/>
    <lineage>
        <taxon>Eukaryota</taxon>
        <taxon>Fungi</taxon>
        <taxon>Dikarya</taxon>
        <taxon>Ascomycota</taxon>
        <taxon>Pezizomycotina</taxon>
        <taxon>Sordariomycetes</taxon>
        <taxon>Sordariomycetidae</taxon>
        <taxon>Cephalothecales</taxon>
        <taxon>Cephalothecaceae</taxon>
        <taxon>Phialemonium</taxon>
    </lineage>
</organism>
<feature type="transmembrane region" description="Helical" evidence="5">
    <location>
        <begin position="40"/>
        <end position="58"/>
    </location>
</feature>
<evidence type="ECO:0000313" key="7">
    <source>
        <dbReference type="Proteomes" id="UP001244011"/>
    </source>
</evidence>
<protein>
    <submittedName>
        <fullName evidence="6">Organic solute transporter Ostalpha-domain-containing protein</fullName>
    </submittedName>
</protein>
<dbReference type="PANTHER" id="PTHR23423">
    <property type="entry name" value="ORGANIC SOLUTE TRANSPORTER-RELATED"/>
    <property type="match status" value="1"/>
</dbReference>
<sequence>MGAHQSKHRDEDHVCPVHDLAENASSPLYGDTSFYDFNKILSGSCATFACGIMLVHIIRHANHLSNPGEQVKIMRIALLIPLNSLFSFLSICYPAAKVYLLPWLDVFQAHALASFFLLMCEFVSPSDDQRTIFFAAMAIPDKKAPDGGQDGLAWYRKRWILIFQYPVVAFAAAVLTDVTEAIGIYCQYETKPYWAKLWITVARDISVAMAIFSVIAFAITLRPHLAGKKPLAKLIAFKLIVALSFVQDLTFWILDIAKALKPTSTLTYADLHMGIPSMLSCIEMVPICLLIAWVYPLSPYLLRCGRDRRTPAAERGRATVDYPRSYQGGPLGVWGLLAILSPRENIECLVFAFRM</sequence>
<accession>A0AAJ0FJF9</accession>
<evidence type="ECO:0000256" key="5">
    <source>
        <dbReference type="SAM" id="Phobius"/>
    </source>
</evidence>
<dbReference type="SMART" id="SM01417">
    <property type="entry name" value="Solute_trans_a"/>
    <property type="match status" value="1"/>
</dbReference>
<reference evidence="6" key="1">
    <citation type="submission" date="2023-06" db="EMBL/GenBank/DDBJ databases">
        <title>Genome-scale phylogeny and comparative genomics of the fungal order Sordariales.</title>
        <authorList>
            <consortium name="Lawrence Berkeley National Laboratory"/>
            <person name="Hensen N."/>
            <person name="Bonometti L."/>
            <person name="Westerberg I."/>
            <person name="Brannstrom I.O."/>
            <person name="Guillou S."/>
            <person name="Cros-Aarteil S."/>
            <person name="Calhoun S."/>
            <person name="Haridas S."/>
            <person name="Kuo A."/>
            <person name="Mondo S."/>
            <person name="Pangilinan J."/>
            <person name="Riley R."/>
            <person name="Labutti K."/>
            <person name="Andreopoulos B."/>
            <person name="Lipzen A."/>
            <person name="Chen C."/>
            <person name="Yanf M."/>
            <person name="Daum C."/>
            <person name="Ng V."/>
            <person name="Clum A."/>
            <person name="Steindorff A."/>
            <person name="Ohm R."/>
            <person name="Martin F."/>
            <person name="Silar P."/>
            <person name="Natvig D."/>
            <person name="Lalanne C."/>
            <person name="Gautier V."/>
            <person name="Ament-Velasquez S.L."/>
            <person name="Kruys A."/>
            <person name="Hutchinson M.I."/>
            <person name="Powell A.J."/>
            <person name="Barry K."/>
            <person name="Miller A.N."/>
            <person name="Grigoriev I.V."/>
            <person name="Debuchy R."/>
            <person name="Gladieux P."/>
            <person name="Thoren M.H."/>
            <person name="Johannesson H."/>
        </authorList>
    </citation>
    <scope>NUCLEOTIDE SEQUENCE</scope>
    <source>
        <strain evidence="6">8032-3</strain>
    </source>
</reference>
<gene>
    <name evidence="6" type="ORF">QBC33DRAFT_441962</name>
</gene>
<dbReference type="EMBL" id="MU839030">
    <property type="protein sequence ID" value="KAK1763080.1"/>
    <property type="molecule type" value="Genomic_DNA"/>
</dbReference>
<evidence type="ECO:0000313" key="6">
    <source>
        <dbReference type="EMBL" id="KAK1763080.1"/>
    </source>
</evidence>